<dbReference type="InterPro" id="IPR025410">
    <property type="entry name" value="Lant_dehyd"/>
</dbReference>
<dbReference type="SUPFAM" id="SSF158745">
    <property type="entry name" value="LanC-like"/>
    <property type="match status" value="1"/>
</dbReference>
<dbReference type="Pfam" id="PF13575">
    <property type="entry name" value="DUF4135"/>
    <property type="match status" value="1"/>
</dbReference>
<dbReference type="RefSeq" id="WP_075975337.1">
    <property type="nucleotide sequence ID" value="NZ_MKQR01000013.1"/>
</dbReference>
<protein>
    <submittedName>
        <fullName evidence="2">Lanthionine synthetase C family protein</fullName>
    </submittedName>
</protein>
<evidence type="ECO:0000313" key="3">
    <source>
        <dbReference type="Proteomes" id="UP000186040"/>
    </source>
</evidence>
<dbReference type="SMART" id="SM01260">
    <property type="entry name" value="LANC_like"/>
    <property type="match status" value="1"/>
</dbReference>
<dbReference type="InterPro" id="IPR007822">
    <property type="entry name" value="LANC-like"/>
</dbReference>
<dbReference type="EMBL" id="MKQR01000013">
    <property type="protein sequence ID" value="OLR93070.1"/>
    <property type="molecule type" value="Genomic_DNA"/>
</dbReference>
<reference evidence="2 3" key="1">
    <citation type="submission" date="2016-10" db="EMBL/GenBank/DDBJ databases">
        <title>The Draft Genome Sequence of Actinokineospora bangkokensis 44EHWT reveals the biosynthetic pathway of antifungal compounds Thailandins with unusual extender unit butylmalonyl-CoA.</title>
        <authorList>
            <person name="Greule A."/>
            <person name="Intra B."/>
            <person name="Flemming S."/>
            <person name="Rommel M.G."/>
            <person name="Panbangred W."/>
            <person name="Bechthold A."/>
        </authorList>
    </citation>
    <scope>NUCLEOTIDE SEQUENCE [LARGE SCALE GENOMIC DNA]</scope>
    <source>
        <strain evidence="2 3">44EHW</strain>
    </source>
</reference>
<gene>
    <name evidence="2" type="ORF">BJP25_19155</name>
</gene>
<dbReference type="NCBIfam" id="TIGR03897">
    <property type="entry name" value="lanti_2_LanM"/>
    <property type="match status" value="1"/>
</dbReference>
<accession>A0A1Q9LM21</accession>
<organism evidence="2 3">
    <name type="scientific">Actinokineospora bangkokensis</name>
    <dbReference type="NCBI Taxonomy" id="1193682"/>
    <lineage>
        <taxon>Bacteria</taxon>
        <taxon>Bacillati</taxon>
        <taxon>Actinomycetota</taxon>
        <taxon>Actinomycetes</taxon>
        <taxon>Pseudonocardiales</taxon>
        <taxon>Pseudonocardiaceae</taxon>
        <taxon>Actinokineospora</taxon>
    </lineage>
</organism>
<dbReference type="InterPro" id="IPR012341">
    <property type="entry name" value="6hp_glycosidase-like_sf"/>
</dbReference>
<proteinExistence type="predicted"/>
<dbReference type="Pfam" id="PF05147">
    <property type="entry name" value="LANC_like"/>
    <property type="match status" value="1"/>
</dbReference>
<evidence type="ECO:0000259" key="1">
    <source>
        <dbReference type="Pfam" id="PF13575"/>
    </source>
</evidence>
<comment type="caution">
    <text evidence="2">The sequence shown here is derived from an EMBL/GenBank/DDBJ whole genome shotgun (WGS) entry which is preliminary data.</text>
</comment>
<dbReference type="PRINTS" id="PR01950">
    <property type="entry name" value="LANCSUPER"/>
</dbReference>
<sequence>MSSATSTTAADRPQARPTQAWWACGLAVHERGTAPGDPATGAGKPAWAEVTERAVERARFALVGEVEWRAGFAELLAPFADLAAERVSAAAGADVDAAAVAGGVRAELSRRLVAIAARTLVTELHRLRAEGALDGADGAARFQDFLRRTGTPDGLAGLFGRYPVLARLLAQAASSTAAATAELLGRLAADRADLVAALLGGTDPGRAVAVVASRGDRHAGGRSVAFVEFADGRSVVYKPQDLTPHVRFAGLLSTLGGDGLFPGTAAVLARPGYGWTEFITAAPLADRAAADRFHHRQGALLAVLHAVRATDVHYENLIARGDEPVLVDIETLFQPALSAAGSGDPAADALAESVHRTALLPVTFVGEQGVADLSGTGGDAGASPATVVDWLDAGTDRMRLTRRPATMAAAANRPVLDGAPVDPAAHEAALLAGFRAGYDRLVRGRAALVEFLRGCADVAVRVVVRPTWVYSTLLDETTHPDLLADAAARDSALTVLHQGRVGHPLLEQFLAHELTDLWAGDVPLFTAVAGTGELRAAGGAVLPVPLPLTGLAAALETADRLGAVDRRDQEWVISASLATRGAAEGHPQAPALSGPAEGAAGLPDELLAAASGIADRIVAGGIAAGGRVNWLGLEAVEDRHWLVMPLGAGLGSGHLGVALFLAQLAEVTGIGRYADQARAATAGAPAFVAALATRPDLVAAIGPGGLHGLGGIAYGLTRLGALLDAPELTDAAATAAGLAAAAATAGSEPGWAGGLAGGLAALTAVHAELGLAEAAAGARRCADLLVEHPGVDGGGFADGAAGVGYALVQHGPDDAHRGAGRHLLATAARGGDGADLPAGWCRGAAGFALARAAAPVSSRLDPPAAFAGGPVRRDLSLCHGELGTTEVLAALAGAADRTSATATALRKRTGLVLGTLRRHGPLCGVPGEVTTPGLLTGLAGIGHGLLRLAAPKRVPSVLLLQKTPA</sequence>
<dbReference type="CDD" id="cd04792">
    <property type="entry name" value="LanM-like"/>
    <property type="match status" value="1"/>
</dbReference>
<dbReference type="Proteomes" id="UP000186040">
    <property type="component" value="Unassembled WGS sequence"/>
</dbReference>
<evidence type="ECO:0000313" key="2">
    <source>
        <dbReference type="EMBL" id="OLR93070.1"/>
    </source>
</evidence>
<dbReference type="GO" id="GO:0031179">
    <property type="term" value="P:peptide modification"/>
    <property type="evidence" value="ECO:0007669"/>
    <property type="project" value="InterPro"/>
</dbReference>
<keyword evidence="3" id="KW-1185">Reference proteome</keyword>
<dbReference type="GO" id="GO:0005975">
    <property type="term" value="P:carbohydrate metabolic process"/>
    <property type="evidence" value="ECO:0007669"/>
    <property type="project" value="InterPro"/>
</dbReference>
<dbReference type="InterPro" id="IPR017146">
    <property type="entry name" value="Lanti_2_LanM"/>
</dbReference>
<name>A0A1Q9LM21_9PSEU</name>
<dbReference type="STRING" id="1193682.BJP25_19155"/>
<feature type="domain" description="Lantibiotic biosynthesis protein dehydration" evidence="1">
    <location>
        <begin position="162"/>
        <end position="527"/>
    </location>
</feature>
<dbReference type="AlphaFoldDB" id="A0A1Q9LM21"/>
<dbReference type="PIRSF" id="PIRSF037228">
    <property type="entry name" value="Lant_mod_RumM"/>
    <property type="match status" value="1"/>
</dbReference>
<dbReference type="Gene3D" id="1.50.10.10">
    <property type="match status" value="1"/>
</dbReference>